<dbReference type="Pfam" id="PF11148">
    <property type="entry name" value="DUF2922"/>
    <property type="match status" value="1"/>
</dbReference>
<dbReference type="AlphaFoldDB" id="A0A6A8MF53"/>
<reference evidence="1 2" key="1">
    <citation type="submission" date="2019-08" db="EMBL/GenBank/DDBJ databases">
        <title>In-depth cultivation of the pig gut microbiome towards novel bacterial diversity and tailored functional studies.</title>
        <authorList>
            <person name="Wylensek D."/>
            <person name="Hitch T.C.A."/>
            <person name="Clavel T."/>
        </authorList>
    </citation>
    <scope>NUCLEOTIDE SEQUENCE [LARGE SCALE GENOMIC DNA]</scope>
    <source>
        <strain evidence="1 2">Bifido-178-WT-2B</strain>
    </source>
</reference>
<evidence type="ECO:0000313" key="1">
    <source>
        <dbReference type="EMBL" id="MST87417.1"/>
    </source>
</evidence>
<dbReference type="InterPro" id="IPR021321">
    <property type="entry name" value="DUF2922"/>
</dbReference>
<gene>
    <name evidence="1" type="ORF">FYJ62_07165</name>
</gene>
<keyword evidence="2" id="KW-1185">Reference proteome</keyword>
<organism evidence="1 2">
    <name type="scientific">Lactobacillus porci</name>
    <dbReference type="NCBI Taxonomy" id="2012477"/>
    <lineage>
        <taxon>Bacteria</taxon>
        <taxon>Bacillati</taxon>
        <taxon>Bacillota</taxon>
        <taxon>Bacilli</taxon>
        <taxon>Lactobacillales</taxon>
        <taxon>Lactobacillaceae</taxon>
        <taxon>Lactobacillus</taxon>
    </lineage>
</organism>
<name>A0A6A8MF53_9LACO</name>
<accession>A0A6A8MF53</accession>
<protein>
    <submittedName>
        <fullName evidence="1">DUF2922 domain-containing protein</fullName>
    </submittedName>
</protein>
<dbReference type="EMBL" id="VUMX01000018">
    <property type="protein sequence ID" value="MST87417.1"/>
    <property type="molecule type" value="Genomic_DNA"/>
</dbReference>
<dbReference type="Proteomes" id="UP000438120">
    <property type="component" value="Unassembled WGS sequence"/>
</dbReference>
<dbReference type="RefSeq" id="WP_154549027.1">
    <property type="nucleotide sequence ID" value="NZ_JBKZBY010000001.1"/>
</dbReference>
<comment type="caution">
    <text evidence="1">The sequence shown here is derived from an EMBL/GenBank/DDBJ whole genome shotgun (WGS) entry which is preliminary data.</text>
</comment>
<proteinExistence type="predicted"/>
<sequence>MTTTTELQLTFKNSEGKTKSISFPNAVKDLAEDVVRGAMADIAKEDVFVKKGVSLYHEPVAAKYIERNVATVFDDSAR</sequence>
<evidence type="ECO:0000313" key="2">
    <source>
        <dbReference type="Proteomes" id="UP000438120"/>
    </source>
</evidence>
<dbReference type="OrthoDB" id="2323347at2"/>